<feature type="compositionally biased region" description="Pro residues" evidence="1">
    <location>
        <begin position="702"/>
        <end position="711"/>
    </location>
</feature>
<feature type="region of interest" description="Disordered" evidence="1">
    <location>
        <begin position="680"/>
        <end position="715"/>
    </location>
</feature>
<dbReference type="PROSITE" id="PS51212">
    <property type="entry name" value="WSC"/>
    <property type="match status" value="1"/>
</dbReference>
<protein>
    <submittedName>
        <fullName evidence="4">Glycoside hydrolase family 16</fullName>
    </submittedName>
</protein>
<dbReference type="EMBL" id="PXOA01000248">
    <property type="protein sequence ID" value="RFU77843.1"/>
    <property type="molecule type" value="Genomic_DNA"/>
</dbReference>
<dbReference type="PANTHER" id="PTHR10963">
    <property type="entry name" value="GLYCOSYL HYDROLASE-RELATED"/>
    <property type="match status" value="1"/>
</dbReference>
<organism evidence="4 5">
    <name type="scientific">Trichoderma arundinaceum</name>
    <dbReference type="NCBI Taxonomy" id="490622"/>
    <lineage>
        <taxon>Eukaryota</taxon>
        <taxon>Fungi</taxon>
        <taxon>Dikarya</taxon>
        <taxon>Ascomycota</taxon>
        <taxon>Pezizomycotina</taxon>
        <taxon>Sordariomycetes</taxon>
        <taxon>Hypocreomycetidae</taxon>
        <taxon>Hypocreales</taxon>
        <taxon>Hypocreaceae</taxon>
        <taxon>Trichoderma</taxon>
    </lineage>
</organism>
<dbReference type="STRING" id="490622.A0A395NPK2"/>
<dbReference type="SUPFAM" id="SSF49899">
    <property type="entry name" value="Concanavalin A-like lectins/glucanases"/>
    <property type="match status" value="1"/>
</dbReference>
<dbReference type="GO" id="GO:0009251">
    <property type="term" value="P:glucan catabolic process"/>
    <property type="evidence" value="ECO:0007669"/>
    <property type="project" value="TreeGrafter"/>
</dbReference>
<keyword evidence="4" id="KW-0378">Hydrolase</keyword>
<evidence type="ECO:0000313" key="4">
    <source>
        <dbReference type="EMBL" id="RFU77843.1"/>
    </source>
</evidence>
<dbReference type="GO" id="GO:0004553">
    <property type="term" value="F:hydrolase activity, hydrolyzing O-glycosyl compounds"/>
    <property type="evidence" value="ECO:0007669"/>
    <property type="project" value="InterPro"/>
</dbReference>
<dbReference type="SMART" id="SM00321">
    <property type="entry name" value="WSC"/>
    <property type="match status" value="1"/>
</dbReference>
<dbReference type="Pfam" id="PF26113">
    <property type="entry name" value="GH16_XgeA"/>
    <property type="match status" value="1"/>
</dbReference>
<comment type="caution">
    <text evidence="4">The sequence shown here is derived from an EMBL/GenBank/DDBJ whole genome shotgun (WGS) entry which is preliminary data.</text>
</comment>
<sequence length="750" mass="82518">MPLKATTAWFGLPDGVWPEREFHLFVKSPFPAQGVVFLSLLLTSHPFPSSTTLRSSWVRMAYNLTTSYAGEALLSGFNWFDGIDPSHGFVSHNAQEMGLYSIDERSGVVRIGVDSTHKYSTQDQGRPSIRIESKQTYDHGLFIADFLHMPPSHCGLWPAFWTYGDNWPYDGEIDIIEGVNTAHTNIISAHTADGCTQDASINGLFSGRQLNTQCAVGNENIGCGFNPRADDTSSYGDGFNAAHGGVYAMEWDPVHIRIWHFPRGSIPRDIERKRPRPETWGQPIAIFGGSSCDVNRYFHNMRLVLNINFCGDYGNAVWGKSDQCNEFASTCSEYVARNPEAFTNAYWDVRYIDAYEFHSGAHNPRPHRPGRPGRPDWEDERTTTTTKTTRSTETVTVYATGHHPHGPYGPHGPYANVSIPTAAAIEPVATTAPVNPQKIKGHSYLGCFYSTSNFKTFKEVANNKDMTLERCVDLCGKKSYAGIFDTHCFCSEHLDARTRAANKEGICKQACPGNSREYCGGTVAPKGGDAPHDKSATASSPPYALTVYGYFVGERPKDPPAMAPGSNEAYRPPKVFSQTVTEVAEVTVFPISEDDARRKGWEQHDWNKHEGDKHNGDEHQDDGKESNSWTFQKEGEEGKWAPAKPKVSEAVVTATATDCPEKISTKEAVVIPTWLPPVDPKLWDPADPPSPPHTDGDDHRLPPPPPPPSSPGLPVNTPVVIAAAPRNYEGIEKYLAILGLSILAIAAGVL</sequence>
<dbReference type="PANTHER" id="PTHR10963:SF24">
    <property type="entry name" value="GLYCOSIDASE C21B10.07-RELATED"/>
    <property type="match status" value="1"/>
</dbReference>
<feature type="region of interest" description="Disordered" evidence="1">
    <location>
        <begin position="360"/>
        <end position="394"/>
    </location>
</feature>
<dbReference type="PROSITE" id="PS51762">
    <property type="entry name" value="GH16_2"/>
    <property type="match status" value="1"/>
</dbReference>
<feature type="region of interest" description="Disordered" evidence="1">
    <location>
        <begin position="604"/>
        <end position="628"/>
    </location>
</feature>
<feature type="compositionally biased region" description="Basic and acidic residues" evidence="1">
    <location>
        <begin position="604"/>
        <end position="625"/>
    </location>
</feature>
<gene>
    <name evidence="4" type="ORF">TARUN_4376</name>
</gene>
<evidence type="ECO:0000256" key="1">
    <source>
        <dbReference type="SAM" id="MobiDB-lite"/>
    </source>
</evidence>
<feature type="compositionally biased region" description="Low complexity" evidence="1">
    <location>
        <begin position="383"/>
        <end position="394"/>
    </location>
</feature>
<evidence type="ECO:0000259" key="2">
    <source>
        <dbReference type="PROSITE" id="PS51212"/>
    </source>
</evidence>
<feature type="domain" description="WSC" evidence="2">
    <location>
        <begin position="441"/>
        <end position="531"/>
    </location>
</feature>
<dbReference type="AlphaFoldDB" id="A0A395NPK2"/>
<keyword evidence="5" id="KW-1185">Reference proteome</keyword>
<name>A0A395NPK2_TRIAR</name>
<dbReference type="Gene3D" id="2.60.120.200">
    <property type="match status" value="1"/>
</dbReference>
<reference evidence="4 5" key="1">
    <citation type="journal article" date="2018" name="PLoS Pathog.">
        <title>Evolution of structural diversity of trichothecenes, a family of toxins produced by plant pathogenic and entomopathogenic fungi.</title>
        <authorList>
            <person name="Proctor R.H."/>
            <person name="McCormick S.P."/>
            <person name="Kim H.S."/>
            <person name="Cardoza R.E."/>
            <person name="Stanley A.M."/>
            <person name="Lindo L."/>
            <person name="Kelly A."/>
            <person name="Brown D.W."/>
            <person name="Lee T."/>
            <person name="Vaughan M.M."/>
            <person name="Alexander N.J."/>
            <person name="Busman M."/>
            <person name="Gutierrez S."/>
        </authorList>
    </citation>
    <scope>NUCLEOTIDE SEQUENCE [LARGE SCALE GENOMIC DNA]</scope>
    <source>
        <strain evidence="4 5">IBT 40837</strain>
    </source>
</reference>
<evidence type="ECO:0000313" key="5">
    <source>
        <dbReference type="Proteomes" id="UP000266272"/>
    </source>
</evidence>
<dbReference type="InterPro" id="IPR050546">
    <property type="entry name" value="Glycosyl_Hydrlase_16"/>
</dbReference>
<dbReference type="InterPro" id="IPR000757">
    <property type="entry name" value="Beta-glucanase-like"/>
</dbReference>
<dbReference type="Pfam" id="PF01822">
    <property type="entry name" value="WSC"/>
    <property type="match status" value="1"/>
</dbReference>
<feature type="compositionally biased region" description="Basic and acidic residues" evidence="1">
    <location>
        <begin position="373"/>
        <end position="382"/>
    </location>
</feature>
<dbReference type="CDD" id="cd02181">
    <property type="entry name" value="GH16_fungal_Lam16A_glucanase"/>
    <property type="match status" value="1"/>
</dbReference>
<dbReference type="Proteomes" id="UP000266272">
    <property type="component" value="Unassembled WGS sequence"/>
</dbReference>
<dbReference type="OrthoDB" id="192832at2759"/>
<dbReference type="InterPro" id="IPR002889">
    <property type="entry name" value="WSC_carb-bd"/>
</dbReference>
<dbReference type="InterPro" id="IPR013320">
    <property type="entry name" value="ConA-like_dom_sf"/>
</dbReference>
<feature type="domain" description="GH16" evidence="3">
    <location>
        <begin position="55"/>
        <end position="322"/>
    </location>
</feature>
<evidence type="ECO:0000259" key="3">
    <source>
        <dbReference type="PROSITE" id="PS51762"/>
    </source>
</evidence>
<proteinExistence type="predicted"/>
<accession>A0A395NPK2</accession>